<geneLocation type="plasmid" evidence="2">
    <name>II</name>
</geneLocation>
<dbReference type="EMBL" id="LT991977">
    <property type="protein sequence ID" value="SPK74846.1"/>
    <property type="molecule type" value="Genomic_DNA"/>
</dbReference>
<keyword evidence="2" id="KW-0614">Plasmid</keyword>
<sequence length="140" mass="15931">MRATSTSSSPPFPPTRRSGRWKKVAARWLGRRRHEDHLSRDDARGERQLPGGHRPRHRRAGRHPHRAQWPRPPCYQNFLSRLLRAALADGNSLAFDRHVRLPPIAGSPARLNVCAILRPSPTLQRARPGETFTACFSPSR</sequence>
<feature type="compositionally biased region" description="Basic and acidic residues" evidence="1">
    <location>
        <begin position="33"/>
        <end position="47"/>
    </location>
</feature>
<evidence type="ECO:0000256" key="1">
    <source>
        <dbReference type="SAM" id="MobiDB-lite"/>
    </source>
</evidence>
<feature type="compositionally biased region" description="Basic residues" evidence="1">
    <location>
        <begin position="17"/>
        <end position="32"/>
    </location>
</feature>
<evidence type="ECO:0000313" key="2">
    <source>
        <dbReference type="EMBL" id="SPK74846.1"/>
    </source>
</evidence>
<protein>
    <submittedName>
        <fullName evidence="2">Uncharacterized protein</fullName>
    </submittedName>
</protein>
<feature type="region of interest" description="Disordered" evidence="1">
    <location>
        <begin position="1"/>
        <end position="71"/>
    </location>
</feature>
<dbReference type="Proteomes" id="UP000255505">
    <property type="component" value="Plasmid II"/>
</dbReference>
<organism evidence="2 3">
    <name type="scientific">Cupriavidus taiwanensis</name>
    <dbReference type="NCBI Taxonomy" id="164546"/>
    <lineage>
        <taxon>Bacteria</taxon>
        <taxon>Pseudomonadati</taxon>
        <taxon>Pseudomonadota</taxon>
        <taxon>Betaproteobacteria</taxon>
        <taxon>Burkholderiales</taxon>
        <taxon>Burkholderiaceae</taxon>
        <taxon>Cupriavidus</taxon>
    </lineage>
</organism>
<reference evidence="2 3" key="1">
    <citation type="submission" date="2018-01" db="EMBL/GenBank/DDBJ databases">
        <authorList>
            <person name="Gaut B.S."/>
            <person name="Morton B.R."/>
            <person name="Clegg M.T."/>
            <person name="Duvall M.R."/>
        </authorList>
    </citation>
    <scope>NUCLEOTIDE SEQUENCE [LARGE SCALE GENOMIC DNA]</scope>
    <source>
        <strain evidence="2">Cupriavidus taiwanensis LMG 19425</strain>
        <plasmid evidence="3">Plasmid ii</plasmid>
    </source>
</reference>
<proteinExistence type="predicted"/>
<feature type="compositionally biased region" description="Basic residues" evidence="1">
    <location>
        <begin position="53"/>
        <end position="68"/>
    </location>
</feature>
<dbReference type="AlphaFoldDB" id="A0A375IJF4"/>
<gene>
    <name evidence="2" type="ORF">CT19425_MP40041</name>
</gene>
<name>A0A375IJF4_9BURK</name>
<evidence type="ECO:0000313" key="3">
    <source>
        <dbReference type="Proteomes" id="UP000255505"/>
    </source>
</evidence>
<accession>A0A375IJF4</accession>